<evidence type="ECO:0000259" key="4">
    <source>
        <dbReference type="Pfam" id="PF18088"/>
    </source>
</evidence>
<feature type="domain" description="Glycoside Hydrolase 20C C-terminal" evidence="4">
    <location>
        <begin position="335"/>
        <end position="515"/>
    </location>
</feature>
<dbReference type="GO" id="GO:0004563">
    <property type="term" value="F:beta-N-acetylhexosaminidase activity"/>
    <property type="evidence" value="ECO:0007669"/>
    <property type="project" value="UniProtKB-ARBA"/>
</dbReference>
<gene>
    <name evidence="5" type="ORF">H9741_06600</name>
</gene>
<evidence type="ECO:0000259" key="3">
    <source>
        <dbReference type="Pfam" id="PF00728"/>
    </source>
</evidence>
<organism evidence="5 6">
    <name type="scientific">Candidatus Borkfalkia faecipullorum</name>
    <dbReference type="NCBI Taxonomy" id="2838510"/>
    <lineage>
        <taxon>Bacteria</taxon>
        <taxon>Bacillati</taxon>
        <taxon>Bacillota</taxon>
        <taxon>Clostridia</taxon>
        <taxon>Christensenellales</taxon>
        <taxon>Christensenellaceae</taxon>
        <taxon>Candidatus Borkfalkia</taxon>
    </lineage>
</organism>
<comment type="similarity">
    <text evidence="1">Belongs to the glycosyl hydrolase 20 family.</text>
</comment>
<dbReference type="InterPro" id="IPR017853">
    <property type="entry name" value="GH"/>
</dbReference>
<dbReference type="Proteomes" id="UP000824204">
    <property type="component" value="Unassembled WGS sequence"/>
</dbReference>
<dbReference type="AlphaFoldDB" id="A0A9D1V8J4"/>
<dbReference type="InterPro" id="IPR038901">
    <property type="entry name" value="HEXDC-like"/>
</dbReference>
<feature type="domain" description="Glycoside hydrolase family 20 catalytic" evidence="3">
    <location>
        <begin position="59"/>
        <end position="193"/>
    </location>
</feature>
<dbReference type="PANTHER" id="PTHR21040:SF8">
    <property type="entry name" value="BCDNA.GH04120"/>
    <property type="match status" value="1"/>
</dbReference>
<dbReference type="SUPFAM" id="SSF51445">
    <property type="entry name" value="(Trans)glycosidases"/>
    <property type="match status" value="1"/>
</dbReference>
<protein>
    <submittedName>
        <fullName evidence="5">Beta-N-acetylhexosaminidase</fullName>
    </submittedName>
</protein>
<accession>A0A9D1V8J4</accession>
<keyword evidence="2" id="KW-0378">Hydrolase</keyword>
<dbReference type="GO" id="GO:0005975">
    <property type="term" value="P:carbohydrate metabolic process"/>
    <property type="evidence" value="ECO:0007669"/>
    <property type="project" value="InterPro"/>
</dbReference>
<dbReference type="Gene3D" id="3.20.20.80">
    <property type="entry name" value="Glycosidases"/>
    <property type="match status" value="1"/>
</dbReference>
<dbReference type="InterPro" id="IPR015883">
    <property type="entry name" value="Glyco_hydro_20_cat"/>
</dbReference>
<comment type="caution">
    <text evidence="5">The sequence shown here is derived from an EMBL/GenBank/DDBJ whole genome shotgun (WGS) entry which is preliminary data.</text>
</comment>
<evidence type="ECO:0000256" key="2">
    <source>
        <dbReference type="ARBA" id="ARBA00022801"/>
    </source>
</evidence>
<evidence type="ECO:0000313" key="6">
    <source>
        <dbReference type="Proteomes" id="UP000824204"/>
    </source>
</evidence>
<proteinExistence type="inferred from homology"/>
<reference evidence="5" key="1">
    <citation type="journal article" date="2021" name="PeerJ">
        <title>Extensive microbial diversity within the chicken gut microbiome revealed by metagenomics and culture.</title>
        <authorList>
            <person name="Gilroy R."/>
            <person name="Ravi A."/>
            <person name="Getino M."/>
            <person name="Pursley I."/>
            <person name="Horton D.L."/>
            <person name="Alikhan N.F."/>
            <person name="Baker D."/>
            <person name="Gharbi K."/>
            <person name="Hall N."/>
            <person name="Watson M."/>
            <person name="Adriaenssens E.M."/>
            <person name="Foster-Nyarko E."/>
            <person name="Jarju S."/>
            <person name="Secka A."/>
            <person name="Antonio M."/>
            <person name="Oren A."/>
            <person name="Chaudhuri R.R."/>
            <person name="La Ragione R."/>
            <person name="Hildebrand F."/>
            <person name="Pallen M.J."/>
        </authorList>
    </citation>
    <scope>NUCLEOTIDE SEQUENCE</scope>
    <source>
        <strain evidence="5">811</strain>
    </source>
</reference>
<dbReference type="EMBL" id="DXFX01000082">
    <property type="protein sequence ID" value="HIX08120.1"/>
    <property type="molecule type" value="Genomic_DNA"/>
</dbReference>
<reference evidence="5" key="2">
    <citation type="submission" date="2021-04" db="EMBL/GenBank/DDBJ databases">
        <authorList>
            <person name="Gilroy R."/>
        </authorList>
    </citation>
    <scope>NUCLEOTIDE SEQUENCE</scope>
    <source>
        <strain evidence="5">811</strain>
    </source>
</reference>
<dbReference type="Gene3D" id="1.20.120.670">
    <property type="entry name" value="N-acetyl-b-d-glucoasminidase"/>
    <property type="match status" value="1"/>
</dbReference>
<evidence type="ECO:0000313" key="5">
    <source>
        <dbReference type="EMBL" id="HIX08120.1"/>
    </source>
</evidence>
<dbReference type="InterPro" id="IPR041063">
    <property type="entry name" value="Glyco_H_20C_C"/>
</dbReference>
<dbReference type="Pfam" id="PF18088">
    <property type="entry name" value="Glyco_H_20C_C"/>
    <property type="match status" value="1"/>
</dbReference>
<evidence type="ECO:0000256" key="1">
    <source>
        <dbReference type="ARBA" id="ARBA00006285"/>
    </source>
</evidence>
<dbReference type="PANTHER" id="PTHR21040">
    <property type="entry name" value="BCDNA.GH04120"/>
    <property type="match status" value="1"/>
</dbReference>
<sequence>MNKKAVKVGVMLDCSRGAVYSVETLKNYIDVLKKMGFSSLQLYTEDTYEVEGEPFFGYLRGRYSKEELKELVKYAETKKITIIPCIQTLAHLVGALRWPAYFDCTDIGDILLAGEERVYTLIDNMFRTCAECFTCREINIGMDEAHLVGLGKYLDKHGYCNRFSILSKHLHRVCEIAAKYGFRPMIWSDMFFRLANHGKYEPSDQPLTVEGLDIPENLRLIYWDYYSLKTEHYDAMLKSHEQLGREVVFAGGAWTWSGFIPYNRFSIEATKAALKACRENGVKEAFFTSWKDDGSESSIWSNLPALWYAAEYARGNYVEEAIAAGFKKLFGMTLDEFLHVEDAERDGDSTEIRNPSKYMLYSDPFLGIFDRTVSKKNADLYAKTYEQLLPLCKGKFGYMFKTIANLCHLQEKRCLLGINARAAYRSGDKEQIGRVIEDFREAEKRLRVFASSFEAQWEKECKPFGYERHDIRLGGALRRLEHCRRRLEQFAAGKLKSIPELDEDILLLSDKDEDGKTILYNDWIYGSIIKPFG</sequence>
<dbReference type="CDD" id="cd06565">
    <property type="entry name" value="GH20_GcnA-like"/>
    <property type="match status" value="1"/>
</dbReference>
<name>A0A9D1V8J4_9FIRM</name>
<dbReference type="Pfam" id="PF00728">
    <property type="entry name" value="Glyco_hydro_20"/>
    <property type="match status" value="1"/>
</dbReference>